<evidence type="ECO:0000256" key="6">
    <source>
        <dbReference type="ARBA" id="ARBA00023163"/>
    </source>
</evidence>
<keyword evidence="1" id="KW-0479">Metal-binding</keyword>
<dbReference type="Pfam" id="PF13912">
    <property type="entry name" value="zf-C2H2_6"/>
    <property type="match status" value="1"/>
</dbReference>
<accession>A0A8J5KS20</accession>
<feature type="compositionally biased region" description="Acidic residues" evidence="8">
    <location>
        <begin position="382"/>
        <end position="393"/>
    </location>
</feature>
<dbReference type="Gene3D" id="3.30.160.60">
    <property type="entry name" value="Classic Zinc Finger"/>
    <property type="match status" value="1"/>
</dbReference>
<protein>
    <recommendedName>
        <fullName evidence="9">C2H2-type domain-containing protein</fullName>
    </recommendedName>
</protein>
<dbReference type="InterPro" id="IPR036236">
    <property type="entry name" value="Znf_C2H2_sf"/>
</dbReference>
<keyword evidence="5" id="KW-0805">Transcription regulation</keyword>
<evidence type="ECO:0000256" key="2">
    <source>
        <dbReference type="ARBA" id="ARBA00022737"/>
    </source>
</evidence>
<dbReference type="PROSITE" id="PS00028">
    <property type="entry name" value="ZINC_FINGER_C2H2_1"/>
    <property type="match status" value="1"/>
</dbReference>
<dbReference type="Proteomes" id="UP000734854">
    <property type="component" value="Unassembled WGS sequence"/>
</dbReference>
<keyword evidence="3 7" id="KW-0863">Zinc-finger</keyword>
<dbReference type="AlphaFoldDB" id="A0A8J5KS20"/>
<evidence type="ECO:0000256" key="5">
    <source>
        <dbReference type="ARBA" id="ARBA00023015"/>
    </source>
</evidence>
<keyword evidence="11" id="KW-1185">Reference proteome</keyword>
<evidence type="ECO:0000259" key="9">
    <source>
        <dbReference type="PROSITE" id="PS50157"/>
    </source>
</evidence>
<evidence type="ECO:0000256" key="3">
    <source>
        <dbReference type="ARBA" id="ARBA00022771"/>
    </source>
</evidence>
<dbReference type="PANTHER" id="PTHR45988">
    <property type="entry name" value="C2H2 TYPE ZINC FINGER TRANSCRIPTION FACTOR FAMILY-RELATED"/>
    <property type="match status" value="1"/>
</dbReference>
<feature type="region of interest" description="Disordered" evidence="8">
    <location>
        <begin position="376"/>
        <end position="424"/>
    </location>
</feature>
<gene>
    <name evidence="10" type="ORF">ZIOFF_048240</name>
</gene>
<evidence type="ECO:0000313" key="11">
    <source>
        <dbReference type="Proteomes" id="UP000734854"/>
    </source>
</evidence>
<dbReference type="EMBL" id="JACMSC010000013">
    <property type="protein sequence ID" value="KAG6493262.1"/>
    <property type="molecule type" value="Genomic_DNA"/>
</dbReference>
<dbReference type="PANTHER" id="PTHR45988:SF1">
    <property type="entry name" value="ZINC FINGER PROTEIN AZF2"/>
    <property type="match status" value="1"/>
</dbReference>
<dbReference type="InterPro" id="IPR013087">
    <property type="entry name" value="Znf_C2H2_type"/>
</dbReference>
<keyword evidence="6" id="KW-0804">Transcription</keyword>
<dbReference type="GO" id="GO:0000976">
    <property type="term" value="F:transcription cis-regulatory region binding"/>
    <property type="evidence" value="ECO:0007669"/>
    <property type="project" value="TreeGrafter"/>
</dbReference>
<evidence type="ECO:0000256" key="7">
    <source>
        <dbReference type="PROSITE-ProRule" id="PRU00042"/>
    </source>
</evidence>
<feature type="compositionally biased region" description="Basic and acidic residues" evidence="8">
    <location>
        <begin position="411"/>
        <end position="424"/>
    </location>
</feature>
<keyword evidence="4" id="KW-0862">Zinc</keyword>
<evidence type="ECO:0000256" key="1">
    <source>
        <dbReference type="ARBA" id="ARBA00022723"/>
    </source>
</evidence>
<organism evidence="10 11">
    <name type="scientific">Zingiber officinale</name>
    <name type="common">Ginger</name>
    <name type="synonym">Amomum zingiber</name>
    <dbReference type="NCBI Taxonomy" id="94328"/>
    <lineage>
        <taxon>Eukaryota</taxon>
        <taxon>Viridiplantae</taxon>
        <taxon>Streptophyta</taxon>
        <taxon>Embryophyta</taxon>
        <taxon>Tracheophyta</taxon>
        <taxon>Spermatophyta</taxon>
        <taxon>Magnoliopsida</taxon>
        <taxon>Liliopsida</taxon>
        <taxon>Zingiberales</taxon>
        <taxon>Zingiberaceae</taxon>
        <taxon>Zingiber</taxon>
    </lineage>
</organism>
<keyword evidence="2" id="KW-0677">Repeat</keyword>
<dbReference type="InterPro" id="IPR044653">
    <property type="entry name" value="AZF1/2/3-like"/>
</dbReference>
<evidence type="ECO:0000256" key="8">
    <source>
        <dbReference type="SAM" id="MobiDB-lite"/>
    </source>
</evidence>
<sequence length="463" mass="48005">MPTKTDVVLAMLIKGMENSHNGKQRLQLARQAMRGRKVPAFTAGGGATESAAFATGGGETEPVASVAIPVSTKTAARVVSNFTAVAVAAGQATSTASSGGERLTSSSAATEPTVFATSSGGQILTSSSSVSASANAVSGFVPDATTMLSTSTASAAAADPTTVSVCISGSDTAQPGALCMFRVRAAESAAVVTGAADQNKPHTCSLCSKSFATGQALGGHMRAHYEGNKQQATAENRLMAGPSSSLTECSTAKGLRIDLNQPAMPEAEWAKEEEATDLRSIDSVDSMVFWVLSVGGDLRFGDQLTNVVDRTNEPGDWPHESMSYSMFLEPLAMCFLHLCCFTPTLIKNNSSSEKSQTGNGELTQREVTVAIVKADHEIVDDNHEEEDEGEQEDGESRLSGDGESGVLGEETTGKKDGGEEKEASIEVILVSADGATTFSGGSEFHHGKVNGSTDVRCAVRERA</sequence>
<dbReference type="SUPFAM" id="SSF57667">
    <property type="entry name" value="beta-beta-alpha zinc fingers"/>
    <property type="match status" value="1"/>
</dbReference>
<comment type="caution">
    <text evidence="10">The sequence shown here is derived from an EMBL/GenBank/DDBJ whole genome shotgun (WGS) entry which is preliminary data.</text>
</comment>
<proteinExistence type="predicted"/>
<dbReference type="GO" id="GO:0008270">
    <property type="term" value="F:zinc ion binding"/>
    <property type="evidence" value="ECO:0007669"/>
    <property type="project" value="UniProtKB-KW"/>
</dbReference>
<dbReference type="GO" id="GO:0003700">
    <property type="term" value="F:DNA-binding transcription factor activity"/>
    <property type="evidence" value="ECO:0007669"/>
    <property type="project" value="InterPro"/>
</dbReference>
<reference evidence="10 11" key="1">
    <citation type="submission" date="2020-08" db="EMBL/GenBank/DDBJ databases">
        <title>Plant Genome Project.</title>
        <authorList>
            <person name="Zhang R.-G."/>
        </authorList>
    </citation>
    <scope>NUCLEOTIDE SEQUENCE [LARGE SCALE GENOMIC DNA]</scope>
    <source>
        <tissue evidence="10">Rhizome</tissue>
    </source>
</reference>
<dbReference type="PROSITE" id="PS50157">
    <property type="entry name" value="ZINC_FINGER_C2H2_2"/>
    <property type="match status" value="1"/>
</dbReference>
<evidence type="ECO:0000313" key="10">
    <source>
        <dbReference type="EMBL" id="KAG6493262.1"/>
    </source>
</evidence>
<feature type="domain" description="C2H2-type" evidence="9">
    <location>
        <begin position="202"/>
        <end position="229"/>
    </location>
</feature>
<name>A0A8J5KS20_ZINOF</name>
<dbReference type="FunFam" id="3.30.160.60:FF:000446">
    <property type="entry name" value="Zinc finger protein"/>
    <property type="match status" value="1"/>
</dbReference>
<evidence type="ECO:0000256" key="4">
    <source>
        <dbReference type="ARBA" id="ARBA00022833"/>
    </source>
</evidence>
<dbReference type="GO" id="GO:0005634">
    <property type="term" value="C:nucleus"/>
    <property type="evidence" value="ECO:0007669"/>
    <property type="project" value="TreeGrafter"/>
</dbReference>